<dbReference type="GeneID" id="65122096"/>
<feature type="compositionally biased region" description="Low complexity" evidence="3">
    <location>
        <begin position="1031"/>
        <end position="1051"/>
    </location>
</feature>
<evidence type="ECO:0000256" key="2">
    <source>
        <dbReference type="SAM" id="Coils"/>
    </source>
</evidence>
<dbReference type="EMBL" id="MN234195">
    <property type="protein sequence ID" value="QFG11088.1"/>
    <property type="molecule type" value="Genomic_DNA"/>
</dbReference>
<reference evidence="5 6" key="1">
    <citation type="submission" date="2019-07" db="EMBL/GenBank/DDBJ databases">
        <authorList>
            <person name="Aull H.A."/>
            <person name="Stoner T.H."/>
            <person name="Garlena R.A."/>
            <person name="Russell D.A."/>
            <person name="Pope W.H."/>
            <person name="Jacobs-Sera D."/>
            <person name="Hatfull G.F."/>
        </authorList>
    </citation>
    <scope>NUCLEOTIDE SEQUENCE [LARGE SCALE GENOMIC DNA]</scope>
</reference>
<gene>
    <name evidence="5" type="primary">15</name>
    <name evidence="5" type="ORF">PBI_XULA_15</name>
</gene>
<sequence>MGIPIPVEAKLDERLATATAQRAEKMFADAGKNAGQAFSDSFGTGARDVDKEVKKVADKAVDAYDRAKDAAGRLRVETEKLEKLQREQASNDKIVAQAERVEKARRDEARAVRNAADAYRDYEDAANSASRGFFDRLGGSGAGASAGREAAESFAAGFTNSSTLLTLGARGGPVGLALAGLATLGVMGGKMLASGIAEGLETLQVQDVIATRMGLDSASIGRFGNAAGAAYARGWGESMADNLRALQFGIQGGLISPNASEADAQKFVERLQTVSSVIEEDPSQIARGVRNFIKTGLVSDYEEAFDLIVAATQNGLNISNDLLDTFEEYGTKFRDLGITGQEALGLINQMWEGGARNVDVAADALKEFAISVTDSSDTTRTALTALGFDADDMAAKFAQGGPAAKAAFGAVLDAIRTIEDPMERERVGLDLFKTKWEDVGDAIHNLDLDAAAGEMGNLAGKTDEASGALQRHQNEWQTLGRNIDETFRKFKEWLADSAIGKFFNQSLPQFLNGVFDNPELDGVVPPGFVGQNTGNWVRPNPPLITPLPQQGAGNGPTTVGGIPIPGLVNPNPAGSAPFGNMPGQVPLDVSVEDRRGRAGGGPAPDIERGPGMSYDDAAQQVADEKKAESGGADAKPSFDPSQYSVDAIPVPGSIPGIAPLPGMPPAGATGPGGYVVDPQRVFDAETSVMSARQSVENARIRVLELEASGNATAQQLNMARQQVTMAERQYVSAQMKLAEAQQGTWKKMEDTAKQFSQGMEGIGAALDNDLGISKGLPGLAENLVKFLANLAAAPLLGQLSAISQANPIQGGHGLMGILGAQGVFGTQYTQPQTQYGAYPGVSTYPGGGGAYPGDAALLASVPAGRYTQEQRGDLTQGLADCSSAVEDLVNILDGRPTTGASMSTHNADEWLTAHGFIKGRGGPGDFRVGFNASHMQATLPGGTPFNWGSDAAAARRGIGGTGADDPAFTSHYYRPIGAAPSALATPTVSTPAATTVAAPALAPSSSGPVPVTVTNWPQGGSGGVALPAPQPGATPSAAAGATGAAPSGSVVSGTTVPSTGVLPDSVVYAPENTNPGLTNPPAPAGGFGGGGAPLAAGVGMPQSAPFALNTAIGGSSFPAQGGEGFQGLSGLPMEGIMAATQGLDLLAPGASQAAQMGIKLANRAIGYAGQLAGIGVSGLMETFLPSGSPLANIGNSWFGKVAAGFAGARPALPNIAGQQSMPNPAQIAPGQQQAGGQPGQPINLEYHNHEASEDRAGRDIVRNLEAQNAPAGVR</sequence>
<accession>A0A5J6TL32</accession>
<dbReference type="RefSeq" id="YP_010104155.1">
    <property type="nucleotide sequence ID" value="NC_055815.1"/>
</dbReference>
<feature type="domain" description="Phage tail tape measure protein" evidence="4">
    <location>
        <begin position="232"/>
        <end position="432"/>
    </location>
</feature>
<feature type="compositionally biased region" description="Basic and acidic residues" evidence="3">
    <location>
        <begin position="1246"/>
        <end position="1256"/>
    </location>
</feature>
<dbReference type="GO" id="GO:0098003">
    <property type="term" value="P:viral tail assembly"/>
    <property type="evidence" value="ECO:0007669"/>
    <property type="project" value="UniProtKB-KW"/>
</dbReference>
<protein>
    <submittedName>
        <fullName evidence="5">Tape measure protein</fullName>
    </submittedName>
</protein>
<evidence type="ECO:0000313" key="6">
    <source>
        <dbReference type="Proteomes" id="UP000326015"/>
    </source>
</evidence>
<keyword evidence="1" id="KW-1245">Viral tail assembly</keyword>
<feature type="region of interest" description="Disordered" evidence="3">
    <location>
        <begin position="593"/>
        <end position="640"/>
    </location>
</feature>
<feature type="region of interest" description="Disordered" evidence="3">
    <location>
        <begin position="1018"/>
        <end position="1051"/>
    </location>
</feature>
<evidence type="ECO:0000259" key="4">
    <source>
        <dbReference type="Pfam" id="PF10145"/>
    </source>
</evidence>
<keyword evidence="6" id="KW-1185">Reference proteome</keyword>
<dbReference type="Proteomes" id="UP000326015">
    <property type="component" value="Segment"/>
</dbReference>
<name>A0A5J6TL32_9CAUD</name>
<feature type="region of interest" description="Disordered" evidence="3">
    <location>
        <begin position="1217"/>
        <end position="1256"/>
    </location>
</feature>
<keyword evidence="2" id="KW-0175">Coiled coil</keyword>
<dbReference type="InterPro" id="IPR010090">
    <property type="entry name" value="Phage_tape_meas"/>
</dbReference>
<proteinExistence type="predicted"/>
<evidence type="ECO:0000313" key="5">
    <source>
        <dbReference type="EMBL" id="QFG11088.1"/>
    </source>
</evidence>
<keyword evidence="1" id="KW-1188">Viral release from host cell</keyword>
<dbReference type="Pfam" id="PF10145">
    <property type="entry name" value="PhageMin_Tail"/>
    <property type="match status" value="1"/>
</dbReference>
<evidence type="ECO:0000256" key="1">
    <source>
        <dbReference type="ARBA" id="ARBA00022465"/>
    </source>
</evidence>
<organism evidence="5 6">
    <name type="scientific">Mycobacterium phage Xula</name>
    <dbReference type="NCBI Taxonomy" id="2599884"/>
    <lineage>
        <taxon>Viruses</taxon>
        <taxon>Duplodnaviria</taxon>
        <taxon>Heunggongvirae</taxon>
        <taxon>Uroviricota</taxon>
        <taxon>Caudoviricetes</taxon>
        <taxon>Chebruvirinae</taxon>
        <taxon>Brujitavirus</taxon>
        <taxon>Brujitavirus xula</taxon>
    </lineage>
</organism>
<evidence type="ECO:0000256" key="3">
    <source>
        <dbReference type="SAM" id="MobiDB-lite"/>
    </source>
</evidence>
<feature type="compositionally biased region" description="Low complexity" evidence="3">
    <location>
        <begin position="1224"/>
        <end position="1242"/>
    </location>
</feature>
<feature type="coiled-coil region" evidence="2">
    <location>
        <begin position="64"/>
        <end position="104"/>
    </location>
</feature>
<dbReference type="KEGG" id="vg:65122096"/>